<name>A0A401S6H5_CHIPU</name>
<evidence type="ECO:0000313" key="1">
    <source>
        <dbReference type="EMBL" id="GCC25991.1"/>
    </source>
</evidence>
<keyword evidence="2" id="KW-1185">Reference proteome</keyword>
<protein>
    <submittedName>
        <fullName evidence="1">Uncharacterized protein</fullName>
    </submittedName>
</protein>
<evidence type="ECO:0000313" key="2">
    <source>
        <dbReference type="Proteomes" id="UP000287033"/>
    </source>
</evidence>
<organism evidence="1 2">
    <name type="scientific">Chiloscyllium punctatum</name>
    <name type="common">Brownbanded bambooshark</name>
    <name type="synonym">Hemiscyllium punctatum</name>
    <dbReference type="NCBI Taxonomy" id="137246"/>
    <lineage>
        <taxon>Eukaryota</taxon>
        <taxon>Metazoa</taxon>
        <taxon>Chordata</taxon>
        <taxon>Craniata</taxon>
        <taxon>Vertebrata</taxon>
        <taxon>Chondrichthyes</taxon>
        <taxon>Elasmobranchii</taxon>
        <taxon>Galeomorphii</taxon>
        <taxon>Galeoidea</taxon>
        <taxon>Orectolobiformes</taxon>
        <taxon>Hemiscylliidae</taxon>
        <taxon>Chiloscyllium</taxon>
    </lineage>
</organism>
<proteinExistence type="predicted"/>
<dbReference type="EMBL" id="BEZZ01000106">
    <property type="protein sequence ID" value="GCC25991.1"/>
    <property type="molecule type" value="Genomic_DNA"/>
</dbReference>
<dbReference type="AlphaFoldDB" id="A0A401S6H5"/>
<accession>A0A401S6H5</accession>
<gene>
    <name evidence="1" type="ORF">chiPu_0004405</name>
</gene>
<dbReference type="Proteomes" id="UP000287033">
    <property type="component" value="Unassembled WGS sequence"/>
</dbReference>
<reference evidence="1 2" key="1">
    <citation type="journal article" date="2018" name="Nat. Ecol. Evol.">
        <title>Shark genomes provide insights into elasmobranch evolution and the origin of vertebrates.</title>
        <authorList>
            <person name="Hara Y"/>
            <person name="Yamaguchi K"/>
            <person name="Onimaru K"/>
            <person name="Kadota M"/>
            <person name="Koyanagi M"/>
            <person name="Keeley SD"/>
            <person name="Tatsumi K"/>
            <person name="Tanaka K"/>
            <person name="Motone F"/>
            <person name="Kageyama Y"/>
            <person name="Nozu R"/>
            <person name="Adachi N"/>
            <person name="Nishimura O"/>
            <person name="Nakagawa R"/>
            <person name="Tanegashima C"/>
            <person name="Kiyatake I"/>
            <person name="Matsumoto R"/>
            <person name="Murakumo K"/>
            <person name="Nishida K"/>
            <person name="Terakita A"/>
            <person name="Kuratani S"/>
            <person name="Sato K"/>
            <person name="Hyodo S Kuraku.S."/>
        </authorList>
    </citation>
    <scope>NUCLEOTIDE SEQUENCE [LARGE SCALE GENOMIC DNA]</scope>
</reference>
<comment type="caution">
    <text evidence="1">The sequence shown here is derived from an EMBL/GenBank/DDBJ whole genome shotgun (WGS) entry which is preliminary data.</text>
</comment>
<sequence length="91" mass="10191">MAHTFLCSSFQTFDSSVLYIRVISPPTQPGVEVPFYFARLFFWGGKTVKFAFGAKEMRCFWELAVLLLVLYLMYPPGEGAKGGEGKGQVNL</sequence>